<dbReference type="EMBL" id="JAAGAX010000002">
    <property type="protein sequence ID" value="KAF2321655.1"/>
    <property type="molecule type" value="Genomic_DNA"/>
</dbReference>
<name>A0A6A6N9Z6_HEVBR</name>
<proteinExistence type="predicted"/>
<sequence>MDRELAKASLENTHKTERKRKISKSKRQHRSGNDEEDVLTRDEKDGTDQLPKSKRQRLGGYASNEDADKPQFLPSEEINPSDTVSPFSLNCVAFEQGYNREQCSSHFKSYVTFIGCLINTAADAGYLRDRQIIENYFGTDEERREKPKKTTNNTPVDSKKNEIMRVFKDLFVDQQRHEIKVLKTPSCCRWRKPGKSGKDFRIRSFSELFDKGSPDWDYPEAILNTHNKSAYDPDVATDTNSEVTTP</sequence>
<feature type="compositionally biased region" description="Basic residues" evidence="1">
    <location>
        <begin position="16"/>
        <end position="30"/>
    </location>
</feature>
<dbReference type="Proteomes" id="UP000467840">
    <property type="component" value="Chromosome 11"/>
</dbReference>
<feature type="region of interest" description="Disordered" evidence="1">
    <location>
        <begin position="227"/>
        <end position="246"/>
    </location>
</feature>
<evidence type="ECO:0000256" key="1">
    <source>
        <dbReference type="SAM" id="MobiDB-lite"/>
    </source>
</evidence>
<feature type="compositionally biased region" description="Basic and acidic residues" evidence="1">
    <location>
        <begin position="38"/>
        <end position="47"/>
    </location>
</feature>
<reference evidence="2 3" key="1">
    <citation type="journal article" date="2020" name="Mol. Plant">
        <title>The Chromosome-Based Rubber Tree Genome Provides New Insights into Spurge Genome Evolution and Rubber Biosynthesis.</title>
        <authorList>
            <person name="Liu J."/>
            <person name="Shi C."/>
            <person name="Shi C.C."/>
            <person name="Li W."/>
            <person name="Zhang Q.J."/>
            <person name="Zhang Y."/>
            <person name="Li K."/>
            <person name="Lu H.F."/>
            <person name="Shi C."/>
            <person name="Zhu S.T."/>
            <person name="Xiao Z.Y."/>
            <person name="Nan H."/>
            <person name="Yue Y."/>
            <person name="Zhu X.G."/>
            <person name="Wu Y."/>
            <person name="Hong X.N."/>
            <person name="Fan G.Y."/>
            <person name="Tong Y."/>
            <person name="Zhang D."/>
            <person name="Mao C.L."/>
            <person name="Liu Y.L."/>
            <person name="Hao S.J."/>
            <person name="Liu W.Q."/>
            <person name="Lv M.Q."/>
            <person name="Zhang H.B."/>
            <person name="Liu Y."/>
            <person name="Hu-Tang G.R."/>
            <person name="Wang J.P."/>
            <person name="Wang J.H."/>
            <person name="Sun Y.H."/>
            <person name="Ni S.B."/>
            <person name="Chen W.B."/>
            <person name="Zhang X.C."/>
            <person name="Jiao Y.N."/>
            <person name="Eichler E.E."/>
            <person name="Li G.H."/>
            <person name="Liu X."/>
            <person name="Gao L.Z."/>
        </authorList>
    </citation>
    <scope>NUCLEOTIDE SEQUENCE [LARGE SCALE GENOMIC DNA]</scope>
    <source>
        <strain evidence="3">cv. GT1</strain>
        <tissue evidence="2">Leaf</tissue>
    </source>
</reference>
<dbReference type="AlphaFoldDB" id="A0A6A6N9Z6"/>
<feature type="compositionally biased region" description="Polar residues" evidence="1">
    <location>
        <begin position="237"/>
        <end position="246"/>
    </location>
</feature>
<evidence type="ECO:0000313" key="3">
    <source>
        <dbReference type="Proteomes" id="UP000467840"/>
    </source>
</evidence>
<gene>
    <name evidence="2" type="ORF">GH714_000927</name>
</gene>
<evidence type="ECO:0000313" key="2">
    <source>
        <dbReference type="EMBL" id="KAF2321655.1"/>
    </source>
</evidence>
<feature type="region of interest" description="Disordered" evidence="1">
    <location>
        <begin position="1"/>
        <end position="80"/>
    </location>
</feature>
<dbReference type="Pfam" id="PF03140">
    <property type="entry name" value="DUF247"/>
    <property type="match status" value="1"/>
</dbReference>
<dbReference type="InterPro" id="IPR004158">
    <property type="entry name" value="DUF247_pln"/>
</dbReference>
<keyword evidence="3" id="KW-1185">Reference proteome</keyword>
<organism evidence="2 3">
    <name type="scientific">Hevea brasiliensis</name>
    <name type="common">Para rubber tree</name>
    <name type="synonym">Siphonia brasiliensis</name>
    <dbReference type="NCBI Taxonomy" id="3981"/>
    <lineage>
        <taxon>Eukaryota</taxon>
        <taxon>Viridiplantae</taxon>
        <taxon>Streptophyta</taxon>
        <taxon>Embryophyta</taxon>
        <taxon>Tracheophyta</taxon>
        <taxon>Spermatophyta</taxon>
        <taxon>Magnoliopsida</taxon>
        <taxon>eudicotyledons</taxon>
        <taxon>Gunneridae</taxon>
        <taxon>Pentapetalae</taxon>
        <taxon>rosids</taxon>
        <taxon>fabids</taxon>
        <taxon>Malpighiales</taxon>
        <taxon>Euphorbiaceae</taxon>
        <taxon>Crotonoideae</taxon>
        <taxon>Micrandreae</taxon>
        <taxon>Hevea</taxon>
    </lineage>
</organism>
<protein>
    <submittedName>
        <fullName evidence="2">Uncharacterized protein</fullName>
    </submittedName>
</protein>
<comment type="caution">
    <text evidence="2">The sequence shown here is derived from an EMBL/GenBank/DDBJ whole genome shotgun (WGS) entry which is preliminary data.</text>
</comment>
<accession>A0A6A6N9Z6</accession>